<reference evidence="1 2" key="1">
    <citation type="submission" date="2020-10" db="EMBL/GenBank/DDBJ databases">
        <title>Complete genome sequence of Corynebacterium massiliense DSM 45435, type strain of Corynebacterium massiliense.</title>
        <authorList>
            <person name="Busche T."/>
            <person name="Kalinowski J."/>
            <person name="Ruckert C."/>
        </authorList>
    </citation>
    <scope>NUCLEOTIDE SEQUENCE [LARGE SCALE GENOMIC DNA]</scope>
    <source>
        <strain evidence="1 2">DSM 45435</strain>
    </source>
</reference>
<gene>
    <name evidence="1" type="ORF">CMASS_09865</name>
</gene>
<protein>
    <submittedName>
        <fullName evidence="1">Uncharacterized protein</fullName>
    </submittedName>
</protein>
<proteinExistence type="predicted"/>
<dbReference type="EMBL" id="CP063189">
    <property type="protein sequence ID" value="WCZ33384.1"/>
    <property type="molecule type" value="Genomic_DNA"/>
</dbReference>
<name>A0ABY7U9T5_9CORY</name>
<accession>A0ABY7U9T5</accession>
<organism evidence="1 2">
    <name type="scientific">Corynebacterium massiliense DSM 45435</name>
    <dbReference type="NCBI Taxonomy" id="1121364"/>
    <lineage>
        <taxon>Bacteria</taxon>
        <taxon>Bacillati</taxon>
        <taxon>Actinomycetota</taxon>
        <taxon>Actinomycetes</taxon>
        <taxon>Mycobacteriales</taxon>
        <taxon>Corynebacteriaceae</taxon>
        <taxon>Corynebacterium</taxon>
    </lineage>
</organism>
<dbReference type="Pfam" id="PF20079">
    <property type="entry name" value="DUF6474"/>
    <property type="match status" value="1"/>
</dbReference>
<dbReference type="RefSeq" id="WP_022863481.1">
    <property type="nucleotide sequence ID" value="NZ_ATVG01000011.1"/>
</dbReference>
<keyword evidence="2" id="KW-1185">Reference proteome</keyword>
<dbReference type="Proteomes" id="UP001220064">
    <property type="component" value="Chromosome"/>
</dbReference>
<evidence type="ECO:0000313" key="1">
    <source>
        <dbReference type="EMBL" id="WCZ33384.1"/>
    </source>
</evidence>
<evidence type="ECO:0000313" key="2">
    <source>
        <dbReference type="Proteomes" id="UP001220064"/>
    </source>
</evidence>
<dbReference type="InterPro" id="IPR045522">
    <property type="entry name" value="DUF6474"/>
</dbReference>
<sequence>MNILKRFRKSRSAARAQIKAAQARARAEVKHADKATARREKLLTKAERQLVKSEEKDLKRRRKHEHKQAKLELQKLREGRVNSGTVKRYAGTARAIAPLALPLIYRGLVALRQRGEDRRAHSMGLTSDELSAFSGHGASLKARTNGIRKNLAASALPAGFQKDAESRLDELDAAIDNAEYMTAQQRRRAHASIQGDIDGVTEEIQRRITSHQ</sequence>